<organism evidence="2 3">
    <name type="scientific">Pseudaquabacterium terrae</name>
    <dbReference type="NCBI Taxonomy" id="2732868"/>
    <lineage>
        <taxon>Bacteria</taxon>
        <taxon>Pseudomonadati</taxon>
        <taxon>Pseudomonadota</taxon>
        <taxon>Betaproteobacteria</taxon>
        <taxon>Burkholderiales</taxon>
        <taxon>Sphaerotilaceae</taxon>
        <taxon>Pseudaquabacterium</taxon>
    </lineage>
</organism>
<name>A0ABX2EHW9_9BURK</name>
<dbReference type="Proteomes" id="UP000737171">
    <property type="component" value="Unassembled WGS sequence"/>
</dbReference>
<feature type="region of interest" description="Disordered" evidence="1">
    <location>
        <begin position="1"/>
        <end position="57"/>
    </location>
</feature>
<dbReference type="EMBL" id="JABRWJ010000004">
    <property type="protein sequence ID" value="NRF68203.1"/>
    <property type="molecule type" value="Genomic_DNA"/>
</dbReference>
<evidence type="ECO:0000313" key="3">
    <source>
        <dbReference type="Proteomes" id="UP000737171"/>
    </source>
</evidence>
<gene>
    <name evidence="2" type="ORF">HLB44_14510</name>
</gene>
<sequence>MSKLPHRPGPDPDPGPQPPPAPDPGERLEHGSTPVVPEDLESLEDDALQHRHKREPA</sequence>
<feature type="compositionally biased region" description="Pro residues" evidence="1">
    <location>
        <begin position="11"/>
        <end position="23"/>
    </location>
</feature>
<evidence type="ECO:0000313" key="2">
    <source>
        <dbReference type="EMBL" id="NRF68203.1"/>
    </source>
</evidence>
<protein>
    <submittedName>
        <fullName evidence="2">Uncharacterized protein</fullName>
    </submittedName>
</protein>
<proteinExistence type="predicted"/>
<keyword evidence="3" id="KW-1185">Reference proteome</keyword>
<dbReference type="RefSeq" id="WP_173123639.1">
    <property type="nucleotide sequence ID" value="NZ_JABRWJ010000004.1"/>
</dbReference>
<reference evidence="2 3" key="1">
    <citation type="submission" date="2020-05" db="EMBL/GenBank/DDBJ databases">
        <title>Aquincola sp. isolate from soil.</title>
        <authorList>
            <person name="Han J."/>
            <person name="Kim D.-U."/>
        </authorList>
    </citation>
    <scope>NUCLEOTIDE SEQUENCE [LARGE SCALE GENOMIC DNA]</scope>
    <source>
        <strain evidence="2 3">S2</strain>
    </source>
</reference>
<comment type="caution">
    <text evidence="2">The sequence shown here is derived from an EMBL/GenBank/DDBJ whole genome shotgun (WGS) entry which is preliminary data.</text>
</comment>
<evidence type="ECO:0000256" key="1">
    <source>
        <dbReference type="SAM" id="MobiDB-lite"/>
    </source>
</evidence>
<accession>A0ABX2EHW9</accession>